<dbReference type="InterPro" id="IPR017441">
    <property type="entry name" value="Protein_kinase_ATP_BS"/>
</dbReference>
<evidence type="ECO:0000256" key="1">
    <source>
        <dbReference type="ARBA" id="ARBA00004496"/>
    </source>
</evidence>
<feature type="domain" description="SH3" evidence="17">
    <location>
        <begin position="12"/>
        <end position="73"/>
    </location>
</feature>
<keyword evidence="9 12" id="KW-0727">SH2 domain</keyword>
<dbReference type="PANTHER" id="PTHR24418">
    <property type="entry name" value="TYROSINE-PROTEIN KINASE"/>
    <property type="match status" value="1"/>
</dbReference>
<dbReference type="InterPro" id="IPR011009">
    <property type="entry name" value="Kinase-like_dom_sf"/>
</dbReference>
<dbReference type="Pfam" id="PF00018">
    <property type="entry name" value="SH3_1"/>
    <property type="match status" value="1"/>
</dbReference>
<dbReference type="SMART" id="SM00219">
    <property type="entry name" value="TyrKc"/>
    <property type="match status" value="1"/>
</dbReference>
<evidence type="ECO:0000259" key="16">
    <source>
        <dbReference type="PROSITE" id="PS50001"/>
    </source>
</evidence>
<dbReference type="InterPro" id="IPR000719">
    <property type="entry name" value="Prot_kinase_dom"/>
</dbReference>
<dbReference type="CDD" id="cd11769">
    <property type="entry name" value="SH3_CSK"/>
    <property type="match status" value="1"/>
</dbReference>
<dbReference type="OrthoDB" id="346907at2759"/>
<dbReference type="SUPFAM" id="SSF55550">
    <property type="entry name" value="SH2 domain"/>
    <property type="match status" value="1"/>
</dbReference>
<comment type="subcellular location">
    <subcellularLocation>
        <location evidence="1">Cytoplasm</location>
    </subcellularLocation>
</comment>
<dbReference type="FunFam" id="1.10.510.10:FF:000554">
    <property type="entry name" value="Predicted protein"/>
    <property type="match status" value="1"/>
</dbReference>
<evidence type="ECO:0000313" key="19">
    <source>
        <dbReference type="EMBL" id="KAF6026876.1"/>
    </source>
</evidence>
<reference evidence="19" key="1">
    <citation type="submission" date="2020-06" db="EMBL/GenBank/DDBJ databases">
        <title>Draft genome of Bugula neritina, a colonial animal packing powerful symbionts and potential medicines.</title>
        <authorList>
            <person name="Rayko M."/>
        </authorList>
    </citation>
    <scope>NUCLEOTIDE SEQUENCE [LARGE SCALE GENOMIC DNA]</scope>
    <source>
        <strain evidence="19">Kwan_BN1</strain>
    </source>
</reference>
<dbReference type="SMART" id="SM00252">
    <property type="entry name" value="SH2"/>
    <property type="match status" value="1"/>
</dbReference>
<keyword evidence="3" id="KW-0963">Cytoplasm</keyword>
<dbReference type="Pfam" id="PF07714">
    <property type="entry name" value="PK_Tyr_Ser-Thr"/>
    <property type="match status" value="1"/>
</dbReference>
<dbReference type="AlphaFoldDB" id="A0A7J7JN70"/>
<dbReference type="EMBL" id="VXIV02002191">
    <property type="protein sequence ID" value="KAF6026876.1"/>
    <property type="molecule type" value="Genomic_DNA"/>
</dbReference>
<evidence type="ECO:0000256" key="2">
    <source>
        <dbReference type="ARBA" id="ARBA00022443"/>
    </source>
</evidence>
<dbReference type="InterPro" id="IPR008266">
    <property type="entry name" value="Tyr_kinase_AS"/>
</dbReference>
<dbReference type="InterPro" id="IPR036028">
    <property type="entry name" value="SH3-like_dom_sf"/>
</dbReference>
<evidence type="ECO:0000313" key="20">
    <source>
        <dbReference type="Proteomes" id="UP000593567"/>
    </source>
</evidence>
<comment type="caution">
    <text evidence="19">The sequence shown here is derived from an EMBL/GenBank/DDBJ whole genome shotgun (WGS) entry which is preliminary data.</text>
</comment>
<dbReference type="SMART" id="SM00326">
    <property type="entry name" value="SH3"/>
    <property type="match status" value="1"/>
</dbReference>
<dbReference type="InterPro" id="IPR036860">
    <property type="entry name" value="SH2_dom_sf"/>
</dbReference>
<keyword evidence="5 15" id="KW-0808">Transferase</keyword>
<dbReference type="Pfam" id="PF00017">
    <property type="entry name" value="SH2"/>
    <property type="match status" value="1"/>
</dbReference>
<evidence type="ECO:0000256" key="14">
    <source>
        <dbReference type="PROSITE-ProRule" id="PRU10141"/>
    </source>
</evidence>
<dbReference type="EC" id="2.7.10.2" evidence="15"/>
<evidence type="ECO:0000256" key="10">
    <source>
        <dbReference type="ARBA" id="ARBA00023137"/>
    </source>
</evidence>
<keyword evidence="4" id="KW-0597">Phosphoprotein</keyword>
<dbReference type="GO" id="GO:0005737">
    <property type="term" value="C:cytoplasm"/>
    <property type="evidence" value="ECO:0007669"/>
    <property type="project" value="UniProtKB-SubCell"/>
</dbReference>
<evidence type="ECO:0000256" key="15">
    <source>
        <dbReference type="RuleBase" id="RU362096"/>
    </source>
</evidence>
<dbReference type="PROSITE" id="PS50011">
    <property type="entry name" value="PROTEIN_KINASE_DOM"/>
    <property type="match status" value="1"/>
</dbReference>
<dbReference type="InterPro" id="IPR050198">
    <property type="entry name" value="Non-receptor_tyrosine_kinases"/>
</dbReference>
<dbReference type="InterPro" id="IPR001452">
    <property type="entry name" value="SH3_domain"/>
</dbReference>
<dbReference type="GO" id="GO:0004715">
    <property type="term" value="F:non-membrane spanning protein tyrosine kinase activity"/>
    <property type="evidence" value="ECO:0007669"/>
    <property type="project" value="UniProtKB-EC"/>
</dbReference>
<evidence type="ECO:0000256" key="12">
    <source>
        <dbReference type="PROSITE-ProRule" id="PRU00191"/>
    </source>
</evidence>
<dbReference type="InterPro" id="IPR020635">
    <property type="entry name" value="Tyr_kinase_cat_dom"/>
</dbReference>
<comment type="catalytic activity">
    <reaction evidence="11 15">
        <text>L-tyrosyl-[protein] + ATP = O-phospho-L-tyrosyl-[protein] + ADP + H(+)</text>
        <dbReference type="Rhea" id="RHEA:10596"/>
        <dbReference type="Rhea" id="RHEA-COMP:10136"/>
        <dbReference type="Rhea" id="RHEA-COMP:20101"/>
        <dbReference type="ChEBI" id="CHEBI:15378"/>
        <dbReference type="ChEBI" id="CHEBI:30616"/>
        <dbReference type="ChEBI" id="CHEBI:46858"/>
        <dbReference type="ChEBI" id="CHEBI:61978"/>
        <dbReference type="ChEBI" id="CHEBI:456216"/>
        <dbReference type="EC" id="2.7.10.2"/>
    </reaction>
</comment>
<dbReference type="Gene3D" id="2.30.30.40">
    <property type="entry name" value="SH3 Domains"/>
    <property type="match status" value="1"/>
</dbReference>
<keyword evidence="2 13" id="KW-0728">SH3 domain</keyword>
<keyword evidence="7 15" id="KW-0418">Kinase</keyword>
<dbReference type="PROSITE" id="PS50002">
    <property type="entry name" value="SH3"/>
    <property type="match status" value="1"/>
</dbReference>
<keyword evidence="8 14" id="KW-0067">ATP-binding</keyword>
<sequence>MTQQQQSGGSWSAGTEVIALYNFEANSADDLTFRRRDILVIVRPTRDPNWYRAKRSDGKEGMIPANYVQERMEVKLNTMPWFHGKMKREEAEEVLQPRKQGLFLVRESNNYPGDYTLCVVSPENTVEHYHIQYENNELTLDNEAFFENLIPLVEHYLKDADGLCCKLETPMPKQSGAFEGVVNWRAFEESGWALQRKDLKLDEVIGQGEFGEVWKGKYRGSPVAVKSLKETSRAAQTFLREAQLMTELQHPNLVHLMGVTNDKDKILIITEFLSKGNLVDYLRTRGRSVITKVDQITFACDVCRGMLYIEEKKLVHRDLAARNILIHENGTAKVSDFGLARHVELFQDGGKFPIKWTAPEALESNNFTNKSDVWSFGVLLWEIYSFGRNPYPRIPQTDVVSHVKKGYRMESPESCPPDIFTIMSNCWKIEPQQRPDFQRLCPMLERIRRQTV</sequence>
<dbReference type="PROSITE" id="PS00107">
    <property type="entry name" value="PROTEIN_KINASE_ATP"/>
    <property type="match status" value="1"/>
</dbReference>
<dbReference type="Proteomes" id="UP000593567">
    <property type="component" value="Unassembled WGS sequence"/>
</dbReference>
<keyword evidence="6 14" id="KW-0547">Nucleotide-binding</keyword>
<dbReference type="PRINTS" id="PR00109">
    <property type="entry name" value="TYRKINASE"/>
</dbReference>
<organism evidence="19 20">
    <name type="scientific">Bugula neritina</name>
    <name type="common">Brown bryozoan</name>
    <name type="synonym">Sertularia neritina</name>
    <dbReference type="NCBI Taxonomy" id="10212"/>
    <lineage>
        <taxon>Eukaryota</taxon>
        <taxon>Metazoa</taxon>
        <taxon>Spiralia</taxon>
        <taxon>Lophotrochozoa</taxon>
        <taxon>Bryozoa</taxon>
        <taxon>Gymnolaemata</taxon>
        <taxon>Cheilostomatida</taxon>
        <taxon>Flustrina</taxon>
        <taxon>Buguloidea</taxon>
        <taxon>Bugulidae</taxon>
        <taxon>Bugula</taxon>
    </lineage>
</organism>
<evidence type="ECO:0000256" key="4">
    <source>
        <dbReference type="ARBA" id="ARBA00022553"/>
    </source>
</evidence>
<dbReference type="InterPro" id="IPR000980">
    <property type="entry name" value="SH2"/>
</dbReference>
<dbReference type="FunFam" id="3.30.505.10:FF:000023">
    <property type="entry name" value="Tyrosine-protein kinase"/>
    <property type="match status" value="1"/>
</dbReference>
<dbReference type="InterPro" id="IPR001245">
    <property type="entry name" value="Ser-Thr/Tyr_kinase_cat_dom"/>
</dbReference>
<dbReference type="SUPFAM" id="SSF50044">
    <property type="entry name" value="SH3-domain"/>
    <property type="match status" value="1"/>
</dbReference>
<dbReference type="Gene3D" id="1.10.510.10">
    <property type="entry name" value="Transferase(Phosphotransferase) domain 1"/>
    <property type="match status" value="1"/>
</dbReference>
<evidence type="ECO:0000256" key="11">
    <source>
        <dbReference type="ARBA" id="ARBA00051245"/>
    </source>
</evidence>
<dbReference type="SUPFAM" id="SSF56112">
    <property type="entry name" value="Protein kinase-like (PK-like)"/>
    <property type="match status" value="1"/>
</dbReference>
<feature type="domain" description="Protein kinase" evidence="18">
    <location>
        <begin position="199"/>
        <end position="444"/>
    </location>
</feature>
<evidence type="ECO:0000256" key="8">
    <source>
        <dbReference type="ARBA" id="ARBA00022840"/>
    </source>
</evidence>
<dbReference type="PRINTS" id="PR00452">
    <property type="entry name" value="SH3DOMAIN"/>
</dbReference>
<keyword evidence="10 15" id="KW-0829">Tyrosine-protein kinase</keyword>
<evidence type="ECO:0000259" key="17">
    <source>
        <dbReference type="PROSITE" id="PS50002"/>
    </source>
</evidence>
<gene>
    <name evidence="19" type="ORF">EB796_014816</name>
</gene>
<dbReference type="PRINTS" id="PR00401">
    <property type="entry name" value="SH2DOMAIN"/>
</dbReference>
<dbReference type="Gene3D" id="3.30.505.10">
    <property type="entry name" value="SH2 domain"/>
    <property type="match status" value="1"/>
</dbReference>
<evidence type="ECO:0000256" key="5">
    <source>
        <dbReference type="ARBA" id="ARBA00022679"/>
    </source>
</evidence>
<comment type="similarity">
    <text evidence="15">Belongs to the protein kinase superfamily. Tyr protein kinase family.</text>
</comment>
<dbReference type="FunFam" id="3.30.200.20:FF:000053">
    <property type="entry name" value="Tyrosine-protein kinase"/>
    <property type="match status" value="1"/>
</dbReference>
<evidence type="ECO:0000256" key="9">
    <source>
        <dbReference type="ARBA" id="ARBA00022999"/>
    </source>
</evidence>
<evidence type="ECO:0000256" key="3">
    <source>
        <dbReference type="ARBA" id="ARBA00022490"/>
    </source>
</evidence>
<name>A0A7J7JN70_BUGNE</name>
<evidence type="ECO:0000256" key="6">
    <source>
        <dbReference type="ARBA" id="ARBA00022741"/>
    </source>
</evidence>
<protein>
    <recommendedName>
        <fullName evidence="15">Tyrosine-protein kinase</fullName>
        <ecNumber evidence="15">2.7.10.2</ecNumber>
    </recommendedName>
</protein>
<dbReference type="PROSITE" id="PS00109">
    <property type="entry name" value="PROTEIN_KINASE_TYR"/>
    <property type="match status" value="1"/>
</dbReference>
<proteinExistence type="inferred from homology"/>
<dbReference type="PROSITE" id="PS50001">
    <property type="entry name" value="SH2"/>
    <property type="match status" value="1"/>
</dbReference>
<dbReference type="GO" id="GO:0005524">
    <property type="term" value="F:ATP binding"/>
    <property type="evidence" value="ECO:0007669"/>
    <property type="project" value="UniProtKB-UniRule"/>
</dbReference>
<evidence type="ECO:0000256" key="7">
    <source>
        <dbReference type="ARBA" id="ARBA00022777"/>
    </source>
</evidence>
<feature type="domain" description="SH2" evidence="16">
    <location>
        <begin position="81"/>
        <end position="171"/>
    </location>
</feature>
<feature type="binding site" evidence="14">
    <location>
        <position position="226"/>
    </location>
    <ligand>
        <name>ATP</name>
        <dbReference type="ChEBI" id="CHEBI:30616"/>
    </ligand>
</feature>
<evidence type="ECO:0000259" key="18">
    <source>
        <dbReference type="PROSITE" id="PS50011"/>
    </source>
</evidence>
<accession>A0A7J7JN70</accession>
<evidence type="ECO:0000256" key="13">
    <source>
        <dbReference type="PROSITE-ProRule" id="PRU00192"/>
    </source>
</evidence>
<keyword evidence="20" id="KW-1185">Reference proteome</keyword>